<dbReference type="AlphaFoldDB" id="A0A8H6DHZ7"/>
<name>A0A8H6DHZ7_9HYPO</name>
<evidence type="ECO:0000256" key="1">
    <source>
        <dbReference type="SAM" id="MobiDB-lite"/>
    </source>
</evidence>
<evidence type="ECO:0000313" key="3">
    <source>
        <dbReference type="Proteomes" id="UP000544331"/>
    </source>
</evidence>
<sequence>MAETKPKKPEKKTAVGNLNQQVLRQLTRLQNTKAAPNFRGGRGSKCLSLNSGKLLMLTAIALSEMDTDAAGLAALPPLIASVPSAEAPSASPRTPWDGLPKPKGKELEAEVTSNQNWVEQARQKRDAERAVASSRLRSPPAATPSRHHLEDEYLLRPTTSYCFQMIEP</sequence>
<feature type="compositionally biased region" description="Low complexity" evidence="1">
    <location>
        <begin position="83"/>
        <end position="95"/>
    </location>
</feature>
<feature type="region of interest" description="Disordered" evidence="1">
    <location>
        <begin position="83"/>
        <end position="151"/>
    </location>
</feature>
<reference evidence="2 3" key="1">
    <citation type="submission" date="2020-05" db="EMBL/GenBank/DDBJ databases">
        <title>Identification and distribution of gene clusters putatively required for synthesis of sphingolipid metabolism inhibitors in phylogenetically diverse species of the filamentous fungus Fusarium.</title>
        <authorList>
            <person name="Kim H.-S."/>
            <person name="Busman M."/>
            <person name="Brown D.W."/>
            <person name="Divon H."/>
            <person name="Uhlig S."/>
            <person name="Proctor R.H."/>
        </authorList>
    </citation>
    <scope>NUCLEOTIDE SEQUENCE [LARGE SCALE GENOMIC DNA]</scope>
    <source>
        <strain evidence="2 3">NRRL 66235</strain>
    </source>
</reference>
<dbReference type="EMBL" id="JAAOAN010000186">
    <property type="protein sequence ID" value="KAF5717539.1"/>
    <property type="molecule type" value="Genomic_DNA"/>
</dbReference>
<organism evidence="2 3">
    <name type="scientific">Fusarium mundagurra</name>
    <dbReference type="NCBI Taxonomy" id="1567541"/>
    <lineage>
        <taxon>Eukaryota</taxon>
        <taxon>Fungi</taxon>
        <taxon>Dikarya</taxon>
        <taxon>Ascomycota</taxon>
        <taxon>Pezizomycotina</taxon>
        <taxon>Sordariomycetes</taxon>
        <taxon>Hypocreomycetidae</taxon>
        <taxon>Hypocreales</taxon>
        <taxon>Nectriaceae</taxon>
        <taxon>Fusarium</taxon>
        <taxon>Fusarium fujikuroi species complex</taxon>
    </lineage>
</organism>
<comment type="caution">
    <text evidence="2">The sequence shown here is derived from an EMBL/GenBank/DDBJ whole genome shotgun (WGS) entry which is preliminary data.</text>
</comment>
<proteinExistence type="predicted"/>
<dbReference type="OrthoDB" id="5104721at2759"/>
<dbReference type="Proteomes" id="UP000544331">
    <property type="component" value="Unassembled WGS sequence"/>
</dbReference>
<gene>
    <name evidence="2" type="ORF">FMUND_5700</name>
</gene>
<evidence type="ECO:0000313" key="2">
    <source>
        <dbReference type="EMBL" id="KAF5717539.1"/>
    </source>
</evidence>
<keyword evidence="3" id="KW-1185">Reference proteome</keyword>
<protein>
    <submittedName>
        <fullName evidence="2">Uncharacterized protein</fullName>
    </submittedName>
</protein>
<accession>A0A8H6DHZ7</accession>